<dbReference type="AlphaFoldDB" id="A0A9P4YPG8"/>
<evidence type="ECO:0000256" key="1">
    <source>
        <dbReference type="ARBA" id="ARBA00001974"/>
    </source>
</evidence>
<organism evidence="8 9">
    <name type="scientific">Geosmithia morbida</name>
    <dbReference type="NCBI Taxonomy" id="1094350"/>
    <lineage>
        <taxon>Eukaryota</taxon>
        <taxon>Fungi</taxon>
        <taxon>Dikarya</taxon>
        <taxon>Ascomycota</taxon>
        <taxon>Pezizomycotina</taxon>
        <taxon>Sordariomycetes</taxon>
        <taxon>Hypocreomycetidae</taxon>
        <taxon>Hypocreales</taxon>
        <taxon>Bionectriaceae</taxon>
        <taxon>Geosmithia</taxon>
    </lineage>
</organism>
<keyword evidence="6" id="KW-0503">Monooxygenase</keyword>
<dbReference type="OrthoDB" id="417877at2759"/>
<dbReference type="InterPro" id="IPR002938">
    <property type="entry name" value="FAD-bd"/>
</dbReference>
<feature type="non-terminal residue" evidence="8">
    <location>
        <position position="1"/>
    </location>
</feature>
<name>A0A9P4YPG8_9HYPO</name>
<sequence length="423" mass="46472">SVVISPPAHAMATLNVAIIGGGPAGLGAAIALSRIPNVNWNLYEKKPEISEISNGLTLQPTTWRMLEAFGAAHLLQPDDFFRPEGGHRTEHRNGRTGVLVKIGDVGHSVPPHQDACRIHRAKLQNALRSQVEEGRIWVSRKLVSVQNLPSGKVHIEFEDGHSDDVDLLVGADGIRSVVRRFAFPDYTIGYTGSTAYRTLVSASEASKINGLPRQPIFWHGTDGKWAYTCPLGGDDWEITCSVKEPDGDARSSWGKKGNLQHFVSLFSEMCTPMQRLLGLATYVEQYDYFAGSRIDTVVSQDSIALIGDASHPLSGAFGAGAGFALEDAYVLGRAVSWAAEEGRPLGEALRILDDVRSPHYKALYEVLDEFAKVEKDLRSRSPRLDASSEIDERISGRWSANSGWMHHYRVRRSTIEPLLDFSS</sequence>
<dbReference type="Gene3D" id="3.50.50.60">
    <property type="entry name" value="FAD/NAD(P)-binding domain"/>
    <property type="match status" value="1"/>
</dbReference>
<dbReference type="InterPro" id="IPR036188">
    <property type="entry name" value="FAD/NAD-bd_sf"/>
</dbReference>
<gene>
    <name evidence="8" type="ORF">GMORB2_4857</name>
</gene>
<dbReference type="Proteomes" id="UP000749293">
    <property type="component" value="Unassembled WGS sequence"/>
</dbReference>
<dbReference type="GeneID" id="55971085"/>
<evidence type="ECO:0000313" key="9">
    <source>
        <dbReference type="Proteomes" id="UP000749293"/>
    </source>
</evidence>
<dbReference type="PANTHER" id="PTHR46720:SF3">
    <property type="entry name" value="FAD-BINDING DOMAIN-CONTAINING PROTEIN-RELATED"/>
    <property type="match status" value="1"/>
</dbReference>
<dbReference type="GO" id="GO:0071949">
    <property type="term" value="F:FAD binding"/>
    <property type="evidence" value="ECO:0007669"/>
    <property type="project" value="InterPro"/>
</dbReference>
<evidence type="ECO:0000256" key="2">
    <source>
        <dbReference type="ARBA" id="ARBA00007992"/>
    </source>
</evidence>
<comment type="cofactor">
    <cofactor evidence="1">
        <name>FAD</name>
        <dbReference type="ChEBI" id="CHEBI:57692"/>
    </cofactor>
</comment>
<reference evidence="8" key="1">
    <citation type="submission" date="2020-03" db="EMBL/GenBank/DDBJ databases">
        <title>Site-based positive gene gene selection in Geosmithia morbida across the United States reveals a broad range of putative effectors and factors for local host and environmental adapation.</title>
        <authorList>
            <person name="Onufrak A."/>
            <person name="Murdoch R.W."/>
            <person name="Gazis R."/>
            <person name="Huff M."/>
            <person name="Staton M."/>
            <person name="Klingeman W."/>
            <person name="Hadziabdic D."/>
        </authorList>
    </citation>
    <scope>NUCLEOTIDE SEQUENCE</scope>
    <source>
        <strain evidence="8">1262</strain>
    </source>
</reference>
<feature type="domain" description="FAD-binding" evidence="7">
    <location>
        <begin position="15"/>
        <end position="335"/>
    </location>
</feature>
<keyword evidence="4" id="KW-0274">FAD</keyword>
<evidence type="ECO:0000256" key="6">
    <source>
        <dbReference type="ARBA" id="ARBA00023033"/>
    </source>
</evidence>
<dbReference type="GO" id="GO:0044550">
    <property type="term" value="P:secondary metabolite biosynthetic process"/>
    <property type="evidence" value="ECO:0007669"/>
    <property type="project" value="TreeGrafter"/>
</dbReference>
<comment type="caution">
    <text evidence="8">The sequence shown here is derived from an EMBL/GenBank/DDBJ whole genome shotgun (WGS) entry which is preliminary data.</text>
</comment>
<dbReference type="RefSeq" id="XP_035317990.1">
    <property type="nucleotide sequence ID" value="XM_035466831.1"/>
</dbReference>
<proteinExistence type="inferred from homology"/>
<protein>
    <submittedName>
        <fullName evidence="8">Salicylate hydroxylase</fullName>
    </submittedName>
</protein>
<accession>A0A9P4YPG8</accession>
<dbReference type="GO" id="GO:0004497">
    <property type="term" value="F:monooxygenase activity"/>
    <property type="evidence" value="ECO:0007669"/>
    <property type="project" value="UniProtKB-KW"/>
</dbReference>
<dbReference type="EMBL" id="JAANYQ010000027">
    <property type="protein sequence ID" value="KAF4119338.1"/>
    <property type="molecule type" value="Genomic_DNA"/>
</dbReference>
<dbReference type="SUPFAM" id="SSF51905">
    <property type="entry name" value="FAD/NAD(P)-binding domain"/>
    <property type="match status" value="1"/>
</dbReference>
<keyword evidence="9" id="KW-1185">Reference proteome</keyword>
<evidence type="ECO:0000256" key="4">
    <source>
        <dbReference type="ARBA" id="ARBA00022827"/>
    </source>
</evidence>
<evidence type="ECO:0000256" key="3">
    <source>
        <dbReference type="ARBA" id="ARBA00022630"/>
    </source>
</evidence>
<dbReference type="Pfam" id="PF01494">
    <property type="entry name" value="FAD_binding_3"/>
    <property type="match status" value="1"/>
</dbReference>
<keyword evidence="5" id="KW-0560">Oxidoreductase</keyword>
<evidence type="ECO:0000256" key="5">
    <source>
        <dbReference type="ARBA" id="ARBA00023002"/>
    </source>
</evidence>
<evidence type="ECO:0000313" key="8">
    <source>
        <dbReference type="EMBL" id="KAF4119338.1"/>
    </source>
</evidence>
<keyword evidence="3" id="KW-0285">Flavoprotein</keyword>
<evidence type="ECO:0000259" key="7">
    <source>
        <dbReference type="Pfam" id="PF01494"/>
    </source>
</evidence>
<dbReference type="PRINTS" id="PR00420">
    <property type="entry name" value="RNGMNOXGNASE"/>
</dbReference>
<dbReference type="InterPro" id="IPR051104">
    <property type="entry name" value="FAD_monoxygenase"/>
</dbReference>
<dbReference type="PANTHER" id="PTHR46720">
    <property type="entry name" value="HYDROXYLASE, PUTATIVE (AFU_ORTHOLOGUE AFUA_3G01460)-RELATED"/>
    <property type="match status" value="1"/>
</dbReference>
<comment type="similarity">
    <text evidence="2">Belongs to the paxM FAD-dependent monooxygenase family.</text>
</comment>